<organism evidence="2 3">
    <name type="scientific">Natronorubrum sulfidifaciens JCM 14089</name>
    <dbReference type="NCBI Taxonomy" id="1230460"/>
    <lineage>
        <taxon>Archaea</taxon>
        <taxon>Methanobacteriati</taxon>
        <taxon>Methanobacteriota</taxon>
        <taxon>Stenosarchaea group</taxon>
        <taxon>Halobacteria</taxon>
        <taxon>Halobacteriales</taxon>
        <taxon>Natrialbaceae</taxon>
        <taxon>Natronorubrum</taxon>
    </lineage>
</organism>
<name>L9VVH9_9EURY</name>
<dbReference type="Proteomes" id="UP000011661">
    <property type="component" value="Unassembled WGS sequence"/>
</dbReference>
<evidence type="ECO:0000313" key="3">
    <source>
        <dbReference type="Proteomes" id="UP000011661"/>
    </source>
</evidence>
<dbReference type="STRING" id="1230460.C495_16850"/>
<evidence type="ECO:0000313" key="2">
    <source>
        <dbReference type="EMBL" id="ELY41185.1"/>
    </source>
</evidence>
<gene>
    <name evidence="2" type="ORF">C495_16850</name>
</gene>
<keyword evidence="3" id="KW-1185">Reference proteome</keyword>
<dbReference type="EMBL" id="AOHX01000055">
    <property type="protein sequence ID" value="ELY41185.1"/>
    <property type="molecule type" value="Genomic_DNA"/>
</dbReference>
<accession>L9VVH9</accession>
<sequence>MGNAGDYELLRDFVGEVIVRSENNRAVVVVTFEQVIECLEFFLCCSGNAFGALLGDECPPSLWIVGRSFEELLVALLFPEVELVAIDVVAIGLVLIRSSLADRGIQRRRARIVSY</sequence>
<keyword evidence="1" id="KW-0472">Membrane</keyword>
<feature type="transmembrane region" description="Helical" evidence="1">
    <location>
        <begin position="72"/>
        <end position="96"/>
    </location>
</feature>
<keyword evidence="1" id="KW-1133">Transmembrane helix</keyword>
<evidence type="ECO:0000256" key="1">
    <source>
        <dbReference type="SAM" id="Phobius"/>
    </source>
</evidence>
<dbReference type="AlphaFoldDB" id="L9VVH9"/>
<reference evidence="2 3" key="1">
    <citation type="journal article" date="2014" name="PLoS Genet.">
        <title>Phylogenetically driven sequencing of extremely halophilic archaea reveals strategies for static and dynamic osmo-response.</title>
        <authorList>
            <person name="Becker E.A."/>
            <person name="Seitzer P.M."/>
            <person name="Tritt A."/>
            <person name="Larsen D."/>
            <person name="Krusor M."/>
            <person name="Yao A.I."/>
            <person name="Wu D."/>
            <person name="Madern D."/>
            <person name="Eisen J.A."/>
            <person name="Darling A.E."/>
            <person name="Facciotti M.T."/>
        </authorList>
    </citation>
    <scope>NUCLEOTIDE SEQUENCE [LARGE SCALE GENOMIC DNA]</scope>
    <source>
        <strain evidence="2 3">JCM 14089</strain>
    </source>
</reference>
<keyword evidence="1" id="KW-0812">Transmembrane</keyword>
<comment type="caution">
    <text evidence="2">The sequence shown here is derived from an EMBL/GenBank/DDBJ whole genome shotgun (WGS) entry which is preliminary data.</text>
</comment>
<proteinExistence type="predicted"/>
<protein>
    <submittedName>
        <fullName evidence="2">Uncharacterized protein</fullName>
    </submittedName>
</protein>